<sequence length="175" mass="20347">MVEVALKVARDWYDGYYVFKNFRIYNPWLVMNFIESLTRGKACSNEAEVLANAEPYWIETGNDDILKKMYGKLTEINPSISHVILRMYLDYFNLNNKDTTEPSDSPPQTSIRVELVNSLTEERLIQNKKPYFDEHTKEVTVVIASSNQDAMIEHPSLNKFMTMAYYYSYLTIIGG</sequence>
<organism evidence="1 2">
    <name type="scientific">Spiromyces aspiralis</name>
    <dbReference type="NCBI Taxonomy" id="68401"/>
    <lineage>
        <taxon>Eukaryota</taxon>
        <taxon>Fungi</taxon>
        <taxon>Fungi incertae sedis</taxon>
        <taxon>Zoopagomycota</taxon>
        <taxon>Kickxellomycotina</taxon>
        <taxon>Kickxellomycetes</taxon>
        <taxon>Kickxellales</taxon>
        <taxon>Kickxellaceae</taxon>
        <taxon>Spiromyces</taxon>
    </lineage>
</organism>
<dbReference type="EMBL" id="JAMZIH010004591">
    <property type="protein sequence ID" value="KAJ1676213.1"/>
    <property type="molecule type" value="Genomic_DNA"/>
</dbReference>
<name>A0ACC1HHZ8_9FUNG</name>
<comment type="caution">
    <text evidence="1">The sequence shown here is derived from an EMBL/GenBank/DDBJ whole genome shotgun (WGS) entry which is preliminary data.</text>
</comment>
<dbReference type="Proteomes" id="UP001145114">
    <property type="component" value="Unassembled WGS sequence"/>
</dbReference>
<feature type="non-terminal residue" evidence="1">
    <location>
        <position position="175"/>
    </location>
</feature>
<gene>
    <name evidence="1" type="ORF">EV182_008643</name>
</gene>
<accession>A0ACC1HHZ8</accession>
<proteinExistence type="predicted"/>
<reference evidence="1" key="1">
    <citation type="submission" date="2022-06" db="EMBL/GenBank/DDBJ databases">
        <title>Phylogenomic reconstructions and comparative analyses of Kickxellomycotina fungi.</title>
        <authorList>
            <person name="Reynolds N.K."/>
            <person name="Stajich J.E."/>
            <person name="Barry K."/>
            <person name="Grigoriev I.V."/>
            <person name="Crous P."/>
            <person name="Smith M.E."/>
        </authorList>
    </citation>
    <scope>NUCLEOTIDE SEQUENCE</scope>
    <source>
        <strain evidence="1">RSA 2271</strain>
    </source>
</reference>
<protein>
    <submittedName>
        <fullName evidence="1">Uncharacterized protein</fullName>
    </submittedName>
</protein>
<keyword evidence="2" id="KW-1185">Reference proteome</keyword>
<evidence type="ECO:0000313" key="1">
    <source>
        <dbReference type="EMBL" id="KAJ1676213.1"/>
    </source>
</evidence>
<evidence type="ECO:0000313" key="2">
    <source>
        <dbReference type="Proteomes" id="UP001145114"/>
    </source>
</evidence>